<feature type="compositionally biased region" description="Low complexity" evidence="2">
    <location>
        <begin position="1532"/>
        <end position="1549"/>
    </location>
</feature>
<reference evidence="4 5" key="1">
    <citation type="submission" date="2018-10" db="EMBL/GenBank/DDBJ databases">
        <authorList>
            <consortium name="Pathogen Informatics"/>
        </authorList>
    </citation>
    <scope>NUCLEOTIDE SEQUENCE [LARGE SCALE GENOMIC DNA]</scope>
</reference>
<accession>A0A158QSC1</accession>
<protein>
    <recommendedName>
        <fullName evidence="3">Ras-GAP domain-containing protein</fullName>
    </recommendedName>
</protein>
<evidence type="ECO:0000256" key="1">
    <source>
        <dbReference type="ARBA" id="ARBA00022468"/>
    </source>
</evidence>
<feature type="region of interest" description="Disordered" evidence="2">
    <location>
        <begin position="1296"/>
        <end position="1318"/>
    </location>
</feature>
<feature type="compositionally biased region" description="Polar residues" evidence="2">
    <location>
        <begin position="1"/>
        <end position="19"/>
    </location>
</feature>
<feature type="region of interest" description="Disordered" evidence="2">
    <location>
        <begin position="1454"/>
        <end position="1476"/>
    </location>
</feature>
<feature type="compositionally biased region" description="Low complexity" evidence="2">
    <location>
        <begin position="32"/>
        <end position="47"/>
    </location>
</feature>
<feature type="region of interest" description="Disordered" evidence="2">
    <location>
        <begin position="229"/>
        <end position="252"/>
    </location>
</feature>
<proteinExistence type="predicted"/>
<dbReference type="GO" id="GO:0005096">
    <property type="term" value="F:GTPase activator activity"/>
    <property type="evidence" value="ECO:0007669"/>
    <property type="project" value="UniProtKB-KW"/>
</dbReference>
<dbReference type="OrthoDB" id="5572587at2759"/>
<feature type="compositionally biased region" description="Low complexity" evidence="2">
    <location>
        <begin position="1734"/>
        <end position="1748"/>
    </location>
</feature>
<feature type="compositionally biased region" description="Pro residues" evidence="2">
    <location>
        <begin position="1385"/>
        <end position="1397"/>
    </location>
</feature>
<dbReference type="STRING" id="53468.A0A158QSC1"/>
<gene>
    <name evidence="4" type="ORF">MCOS_LOCUS635</name>
</gene>
<dbReference type="InterPro" id="IPR039360">
    <property type="entry name" value="Ras_GTPase"/>
</dbReference>
<feature type="compositionally biased region" description="Acidic residues" evidence="2">
    <location>
        <begin position="489"/>
        <end position="505"/>
    </location>
</feature>
<feature type="compositionally biased region" description="Polar residues" evidence="2">
    <location>
        <begin position="512"/>
        <end position="527"/>
    </location>
</feature>
<evidence type="ECO:0000259" key="3">
    <source>
        <dbReference type="PROSITE" id="PS50018"/>
    </source>
</evidence>
<feature type="domain" description="Ras-GAP" evidence="3">
    <location>
        <begin position="956"/>
        <end position="1150"/>
    </location>
</feature>
<evidence type="ECO:0000256" key="2">
    <source>
        <dbReference type="SAM" id="MobiDB-lite"/>
    </source>
</evidence>
<feature type="region of interest" description="Disordered" evidence="2">
    <location>
        <begin position="477"/>
        <end position="527"/>
    </location>
</feature>
<feature type="region of interest" description="Disordered" evidence="2">
    <location>
        <begin position="1704"/>
        <end position="1748"/>
    </location>
</feature>
<dbReference type="SMART" id="SM00323">
    <property type="entry name" value="RasGAP"/>
    <property type="match status" value="1"/>
</dbReference>
<evidence type="ECO:0000313" key="5">
    <source>
        <dbReference type="Proteomes" id="UP000267029"/>
    </source>
</evidence>
<feature type="compositionally biased region" description="Low complexity" evidence="2">
    <location>
        <begin position="1026"/>
        <end position="1047"/>
    </location>
</feature>
<feature type="compositionally biased region" description="Low complexity" evidence="2">
    <location>
        <begin position="234"/>
        <end position="246"/>
    </location>
</feature>
<feature type="compositionally biased region" description="Low complexity" evidence="2">
    <location>
        <begin position="1709"/>
        <end position="1721"/>
    </location>
</feature>
<feature type="region of interest" description="Disordered" evidence="2">
    <location>
        <begin position="1356"/>
        <end position="1400"/>
    </location>
</feature>
<feature type="region of interest" description="Disordered" evidence="2">
    <location>
        <begin position="268"/>
        <end position="301"/>
    </location>
</feature>
<dbReference type="PANTHER" id="PTHR10194">
    <property type="entry name" value="RAS GTPASE-ACTIVATING PROTEINS"/>
    <property type="match status" value="1"/>
</dbReference>
<dbReference type="SUPFAM" id="SSF48350">
    <property type="entry name" value="GTPase activation domain, GAP"/>
    <property type="match status" value="1"/>
</dbReference>
<dbReference type="Proteomes" id="UP000267029">
    <property type="component" value="Unassembled WGS sequence"/>
</dbReference>
<dbReference type="InterPro" id="IPR001936">
    <property type="entry name" value="RasGAP_dom"/>
</dbReference>
<dbReference type="InterPro" id="IPR008936">
    <property type="entry name" value="Rho_GTPase_activation_prot"/>
</dbReference>
<keyword evidence="1" id="KW-0343">GTPase activation</keyword>
<feature type="region of interest" description="Disordered" evidence="2">
    <location>
        <begin position="1"/>
        <end position="47"/>
    </location>
</feature>
<evidence type="ECO:0000313" key="4">
    <source>
        <dbReference type="EMBL" id="VDD74632.1"/>
    </source>
</evidence>
<keyword evidence="5" id="KW-1185">Reference proteome</keyword>
<feature type="compositionally biased region" description="Polar residues" evidence="2">
    <location>
        <begin position="98"/>
        <end position="114"/>
    </location>
</feature>
<dbReference type="EMBL" id="UXSR01000058">
    <property type="protein sequence ID" value="VDD74632.1"/>
    <property type="molecule type" value="Genomic_DNA"/>
</dbReference>
<sequence length="1748" mass="191640">MLKSSNRGSTSSAITTKNTVAPRPRIVPTGQTRTTSASLRSATLTTSTSARSSLLVNNTESEMSTSLHVAKSTVSTRQKSSPWFWRRKTVSRPLLVRSVSTNKDTSGSWASSGNADRPSLDEAYESKTSTLSSAVTVDEVRSSCANANVARSASTREAKGTGGFLRFLRSSFASRTKKSPEVRPGTPPLSMTHSGLECLASKQASIAKVFADPNNRISRISQYTSDATTFNNTDSLDSQDSLSNSDDNQRFPRTTRLDADILCFPNEAIITSKTPDKPPPPAANRKGGRSHSANTRPIHNHVEPSFGIIGRAVNVYSNGVDLRTSGEQTRNPAYASGYINGLQRPAFPSSQNRTFCDGYSVGRYEGSSQMGFRNGAPTNPPSTSPKRFEGTAYQTYYSQSHFNYTFSEGKIYDQPPLSEPIGTPRAAVRLRTHSNSHQRLNNVAGSPRPLPACQILYEGPQHKMIFPVPATAPAVRRSFGRNGNSSNYESEDASVEEEDDEEEEGERAGGTLSRQKPTPPSFCSTNHYSRESLHRVDAHEKTPVPMATASAMQVYVASPVPNLPQPAPKSKARLGRRQTVGAPIKSIQPITTPNSTPTTPFEGSLQRIRWTCLQQARFDEFSIRELRRQQLGGVTEQNAIQSRTFSPPNLASIFGCLRPSCLKRVARPDLENERHRDTSLRITIHESKNLPSHQRYFCDICLDRKLYARTTSKLSKETVFWGEFFDLNNLAELNFITINLYREADSTKEPSKRRKSNKGQNQLVAFLTLAVADLTAKHETQRWHAMTPASMLPSNESLSTAPLAQIPSSRQSAGFFSLTDAVSTLSSPDSSANMAVTSTAAKRSISVAGSTPFARMRKLSRQTLGGSDTKMNGSSFGSASAGNMDCLPQIRLAVQYQSIDVLPLGYYDDLRKLVVDKSLPFVQHLEPLLQTKRKEEIARCLVNIHEKAPESNIATFLASLVDRELDSYDNLSLLFRSNSIGSKAVESYIKLVGTEYLQRLFRGFIESLIASPEDLEVDPSRLAHQTTTTTSLSTSDGSSSSASGDVDSTLQRNQTALTNLVKAVWQRLQASLEYFPADLRETLASIRRTVELRHGKEVGDQLVSGCLFLRYLCPAIHGPTLFGLTNAIPDDPRVSRNLTLLAKVLQTIANFSHFEAKENYMRFLNGFVQSMQEEMHHFLRAVSTYDDGPGAESDIWKKRKANTYNCHGNIDLGYELTILYRHLVSILEEHPKVPEVLSELPEILTSISLMFSTPPLRRSISGLGGSMRLSTTPSLDDSAAARRAAAFRFHSSTTPPVIDGLQPIPAEQSSTPVSFYTPGNDFTPKCTSSEGLRGSSFENSPVLSECQPRQQVFFGENFESNGDPSRGDLESISETEGQSTKLVPTTPPPPASQPIRPPQGVRSEIFTPLQRSSSRGALLSAPRISTLRGSTTLPSQKTSTGTEPVVLNFPPPPASIPTSSLVPKDAGLGGSPTNIRMGTRALRMSRERDLTGNLETDEKRGSIQISTVPVILQCDKSTAAAGRMAGSVQSVESTSSSSSLSLIPASGPSTTNTANQSAMLLAENPHYFEAPRNEAPADQPTFMSTPASVQRRYRGDSASNNPALLNKVHSLLFGEGQNEYQNVQGMTRIYPEHQSLESSNLEALERRQCLEFEAFKLRAMEDHLSKERKDIQSVVASNMRIIDSQERCINDLIEEINRLQALRHNPDASSSKRATSTTTTTPPHLIDMTSSLGRSVPSPQRQPPSHRF</sequence>
<dbReference type="Pfam" id="PF00616">
    <property type="entry name" value="RasGAP"/>
    <property type="match status" value="1"/>
</dbReference>
<name>A0A158QSC1_MESCO</name>
<organism evidence="4 5">
    <name type="scientific">Mesocestoides corti</name>
    <name type="common">Flatworm</name>
    <dbReference type="NCBI Taxonomy" id="53468"/>
    <lineage>
        <taxon>Eukaryota</taxon>
        <taxon>Metazoa</taxon>
        <taxon>Spiralia</taxon>
        <taxon>Lophotrochozoa</taxon>
        <taxon>Platyhelminthes</taxon>
        <taxon>Cestoda</taxon>
        <taxon>Eucestoda</taxon>
        <taxon>Cyclophyllidea</taxon>
        <taxon>Mesocestoididae</taxon>
        <taxon>Mesocestoides</taxon>
    </lineage>
</organism>
<feature type="region of interest" description="Disordered" evidence="2">
    <location>
        <begin position="97"/>
        <end position="125"/>
    </location>
</feature>
<dbReference type="Gene3D" id="1.10.506.10">
    <property type="entry name" value="GTPase Activation - p120gap, domain 1"/>
    <property type="match status" value="2"/>
</dbReference>
<dbReference type="PROSITE" id="PS50018">
    <property type="entry name" value="RAS_GTPASE_ACTIV_2"/>
    <property type="match status" value="1"/>
</dbReference>
<feature type="region of interest" description="Disordered" evidence="2">
    <location>
        <begin position="1023"/>
        <end position="1047"/>
    </location>
</feature>
<feature type="region of interest" description="Disordered" evidence="2">
    <location>
        <begin position="1532"/>
        <end position="1553"/>
    </location>
</feature>
<dbReference type="PANTHER" id="PTHR10194:SF60">
    <property type="entry name" value="RAS GTPASE-ACTIVATING PROTEIN RASKOL"/>
    <property type="match status" value="1"/>
</dbReference>